<protein>
    <submittedName>
        <fullName evidence="2">Multidrug resistance protein MdtM</fullName>
    </submittedName>
</protein>
<dbReference type="InterPro" id="IPR036259">
    <property type="entry name" value="MFS_trans_sf"/>
</dbReference>
<proteinExistence type="predicted"/>
<accession>A0A6N2XI09</accession>
<name>A0A6N2XI09_CITAM</name>
<evidence type="ECO:0000313" key="2">
    <source>
        <dbReference type="EMBL" id="VYT54061.1"/>
    </source>
</evidence>
<dbReference type="SUPFAM" id="SSF103473">
    <property type="entry name" value="MFS general substrate transporter"/>
    <property type="match status" value="1"/>
</dbReference>
<organism evidence="2">
    <name type="scientific">Citrobacter amalonaticus</name>
    <dbReference type="NCBI Taxonomy" id="35703"/>
    <lineage>
        <taxon>Bacteria</taxon>
        <taxon>Pseudomonadati</taxon>
        <taxon>Pseudomonadota</taxon>
        <taxon>Gammaproteobacteria</taxon>
        <taxon>Enterobacterales</taxon>
        <taxon>Enterobacteriaceae</taxon>
        <taxon>Citrobacter</taxon>
    </lineage>
</organism>
<evidence type="ECO:0000256" key="1">
    <source>
        <dbReference type="SAM" id="Phobius"/>
    </source>
</evidence>
<dbReference type="AlphaFoldDB" id="A0A6N2XI09"/>
<feature type="transmembrane region" description="Helical" evidence="1">
    <location>
        <begin position="112"/>
        <end position="133"/>
    </location>
</feature>
<gene>
    <name evidence="2" type="primary">mdtM_2</name>
    <name evidence="2" type="ORF">CALFYP1_01291</name>
</gene>
<keyword evidence="1" id="KW-0472">Membrane</keyword>
<keyword evidence="1" id="KW-1133">Transmembrane helix</keyword>
<reference evidence="2" key="1">
    <citation type="submission" date="2019-11" db="EMBL/GenBank/DDBJ databases">
        <authorList>
            <person name="Feng L."/>
        </authorList>
    </citation>
    <scope>NUCLEOTIDE SEQUENCE</scope>
    <source>
        <strain evidence="2">CAmalonaticusLFYP1</strain>
    </source>
</reference>
<feature type="transmembrane region" description="Helical" evidence="1">
    <location>
        <begin position="46"/>
        <end position="72"/>
    </location>
</feature>
<feature type="transmembrane region" description="Helical" evidence="1">
    <location>
        <begin position="84"/>
        <end position="106"/>
    </location>
</feature>
<dbReference type="EMBL" id="CACRTI010000020">
    <property type="protein sequence ID" value="VYT54061.1"/>
    <property type="molecule type" value="Genomic_DNA"/>
</dbReference>
<feature type="transmembrane region" description="Helical" evidence="1">
    <location>
        <begin position="20"/>
        <end position="40"/>
    </location>
</feature>
<sequence length="144" mass="16151">MIIASIIVANFIKDPTSPRFIWRTVPVQLSGLCTLLLGNLGWPHVWLWSVMGISIYALGTGMLYPVLFRFALFSHSLPKGTVSATINIIALSFMATSVELARWFYFQAGGRIAFHFLAMVAGIIVMILVFRLLKLRQQHLNQTV</sequence>
<keyword evidence="1" id="KW-0812">Transmembrane</keyword>